<sequence>MPLGLNPKDLIRPISSITSGAASANATTIATRVQTLSTDNAAPTALETSAPSILLQFWRPPSLIEATVAETTTAEATTATTEAAETTTAEATTATTEAAEPTNYVQNQPIQATNTCKSCPSISPKYPPTANSQYDVEIDVATPGNQLNQTINDLDTERLYRRSFSPAVFSDPAVVHESSTICVIEALLDSTSLAQWRLDFNNLDQYKSSFVNFTPGDEHITLTLRLRCGKGRVVTLSVGLDDVFMDDIGPKLVG</sequence>
<name>A0A8H4NX03_9HYPO</name>
<comment type="caution">
    <text evidence="2">The sequence shown here is derived from an EMBL/GenBank/DDBJ whole genome shotgun (WGS) entry which is preliminary data.</text>
</comment>
<reference evidence="2" key="1">
    <citation type="submission" date="2020-01" db="EMBL/GenBank/DDBJ databases">
        <title>Identification and distribution of gene clusters putatively required for synthesis of sphingolipid metabolism inhibitors in phylogenetically diverse species of the filamentous fungus Fusarium.</title>
        <authorList>
            <person name="Kim H.-S."/>
            <person name="Busman M."/>
            <person name="Brown D.W."/>
            <person name="Divon H."/>
            <person name="Uhlig S."/>
            <person name="Proctor R.H."/>
        </authorList>
    </citation>
    <scope>NUCLEOTIDE SEQUENCE</scope>
    <source>
        <strain evidence="2">NRRL 53441</strain>
    </source>
</reference>
<dbReference type="Proteomes" id="UP000605986">
    <property type="component" value="Unassembled WGS sequence"/>
</dbReference>
<evidence type="ECO:0000313" key="3">
    <source>
        <dbReference type="Proteomes" id="UP000605986"/>
    </source>
</evidence>
<dbReference type="EMBL" id="JAADJG010000638">
    <property type="protein sequence ID" value="KAF4440927.1"/>
    <property type="molecule type" value="Genomic_DNA"/>
</dbReference>
<proteinExistence type="predicted"/>
<dbReference type="OrthoDB" id="5150344at2759"/>
<keyword evidence="3" id="KW-1185">Reference proteome</keyword>
<evidence type="ECO:0000256" key="1">
    <source>
        <dbReference type="SAM" id="MobiDB-lite"/>
    </source>
</evidence>
<dbReference type="AlphaFoldDB" id="A0A8H4NX03"/>
<feature type="region of interest" description="Disordered" evidence="1">
    <location>
        <begin position="75"/>
        <end position="96"/>
    </location>
</feature>
<accession>A0A8H4NX03</accession>
<protein>
    <submittedName>
        <fullName evidence="2">Uncharacterized protein</fullName>
    </submittedName>
</protein>
<gene>
    <name evidence="2" type="ORF">F53441_12165</name>
</gene>
<evidence type="ECO:0000313" key="2">
    <source>
        <dbReference type="EMBL" id="KAF4440927.1"/>
    </source>
</evidence>
<organism evidence="2 3">
    <name type="scientific">Fusarium austroafricanum</name>
    <dbReference type="NCBI Taxonomy" id="2364996"/>
    <lineage>
        <taxon>Eukaryota</taxon>
        <taxon>Fungi</taxon>
        <taxon>Dikarya</taxon>
        <taxon>Ascomycota</taxon>
        <taxon>Pezizomycotina</taxon>
        <taxon>Sordariomycetes</taxon>
        <taxon>Hypocreomycetidae</taxon>
        <taxon>Hypocreales</taxon>
        <taxon>Nectriaceae</taxon>
        <taxon>Fusarium</taxon>
        <taxon>Fusarium concolor species complex</taxon>
    </lineage>
</organism>